<dbReference type="AlphaFoldDB" id="D1AQU8"/>
<evidence type="ECO:0000313" key="2">
    <source>
        <dbReference type="Proteomes" id="UP000000845"/>
    </source>
</evidence>
<dbReference type="HOGENOM" id="CLU_2720038_0_0_0"/>
<proteinExistence type="predicted"/>
<dbReference type="KEGG" id="str:Sterm_3523"/>
<name>D1AQU8_SEBTE</name>
<accession>D1AQU8</accession>
<dbReference type="EMBL" id="CP001739">
    <property type="protein sequence ID" value="ACZ10358.1"/>
    <property type="molecule type" value="Genomic_DNA"/>
</dbReference>
<dbReference type="STRING" id="526218.Sterm_3523"/>
<protein>
    <submittedName>
        <fullName evidence="1">Uncharacterized protein</fullName>
    </submittedName>
</protein>
<gene>
    <name evidence="1" type="ordered locus">Sterm_3523</name>
</gene>
<keyword evidence="2" id="KW-1185">Reference proteome</keyword>
<dbReference type="Proteomes" id="UP000000845">
    <property type="component" value="Chromosome"/>
</dbReference>
<organism evidence="1 2">
    <name type="scientific">Sebaldella termitidis (strain ATCC 33386 / NCTC 11300)</name>
    <dbReference type="NCBI Taxonomy" id="526218"/>
    <lineage>
        <taxon>Bacteria</taxon>
        <taxon>Fusobacteriati</taxon>
        <taxon>Fusobacteriota</taxon>
        <taxon>Fusobacteriia</taxon>
        <taxon>Fusobacteriales</taxon>
        <taxon>Leptotrichiaceae</taxon>
        <taxon>Sebaldella</taxon>
    </lineage>
</organism>
<reference evidence="2" key="1">
    <citation type="submission" date="2009-09" db="EMBL/GenBank/DDBJ databases">
        <title>The complete chromosome of Sebaldella termitidis ATCC 33386.</title>
        <authorList>
            <consortium name="US DOE Joint Genome Institute (JGI-PGF)"/>
            <person name="Lucas S."/>
            <person name="Copeland A."/>
            <person name="Lapidus A."/>
            <person name="Glavina del Rio T."/>
            <person name="Dalin E."/>
            <person name="Tice H."/>
            <person name="Bruce D."/>
            <person name="Goodwin L."/>
            <person name="Pitluck S."/>
            <person name="Kyrpides N."/>
            <person name="Mavromatis K."/>
            <person name="Ivanova N."/>
            <person name="Mikhailova N."/>
            <person name="Sims D."/>
            <person name="Meincke L."/>
            <person name="Brettin T."/>
            <person name="Detter J.C."/>
            <person name="Han C."/>
            <person name="Larimer F."/>
            <person name="Land M."/>
            <person name="Hauser L."/>
            <person name="Markowitz V."/>
            <person name="Cheng J.F."/>
            <person name="Hugenholtz P."/>
            <person name="Woyke T."/>
            <person name="Wu D."/>
            <person name="Eisen J.A."/>
        </authorList>
    </citation>
    <scope>NUCLEOTIDE SEQUENCE [LARGE SCALE GENOMIC DNA]</scope>
    <source>
        <strain evidence="2">ATCC 33386 / NCTC 11300</strain>
    </source>
</reference>
<sequence length="72" mass="8864">MLEPTSDKHYEEKFEFPLWKLIKEYAEENDISYLQASEKIVPEYVKTIRYRDIEFEESEVKKRAEEMMLLKK</sequence>
<evidence type="ECO:0000313" key="1">
    <source>
        <dbReference type="EMBL" id="ACZ10358.1"/>
    </source>
</evidence>
<reference evidence="1 2" key="2">
    <citation type="journal article" date="2010" name="Stand. Genomic Sci.">
        <title>Complete genome sequence of Sebaldella termitidis type strain (NCTC 11300).</title>
        <authorList>
            <person name="Harmon-Smith M."/>
            <person name="Celia L."/>
            <person name="Chertkov O."/>
            <person name="Lapidus A."/>
            <person name="Copeland A."/>
            <person name="Glavina Del Rio T."/>
            <person name="Nolan M."/>
            <person name="Lucas S."/>
            <person name="Tice H."/>
            <person name="Cheng J.F."/>
            <person name="Han C."/>
            <person name="Detter J.C."/>
            <person name="Bruce D."/>
            <person name="Goodwin L."/>
            <person name="Pitluck S."/>
            <person name="Pati A."/>
            <person name="Liolios K."/>
            <person name="Ivanova N."/>
            <person name="Mavromatis K."/>
            <person name="Mikhailova N."/>
            <person name="Chen A."/>
            <person name="Palaniappan K."/>
            <person name="Land M."/>
            <person name="Hauser L."/>
            <person name="Chang Y.J."/>
            <person name="Jeffries C.D."/>
            <person name="Brettin T."/>
            <person name="Goker M."/>
            <person name="Beck B."/>
            <person name="Bristow J."/>
            <person name="Eisen J.A."/>
            <person name="Markowitz V."/>
            <person name="Hugenholtz P."/>
            <person name="Kyrpides N.C."/>
            <person name="Klenk H.P."/>
            <person name="Chen F."/>
        </authorList>
    </citation>
    <scope>NUCLEOTIDE SEQUENCE [LARGE SCALE GENOMIC DNA]</scope>
    <source>
        <strain evidence="2">ATCC 33386 / NCTC 11300</strain>
    </source>
</reference>
<dbReference type="RefSeq" id="WP_012862940.1">
    <property type="nucleotide sequence ID" value="NC_013517.1"/>
</dbReference>